<dbReference type="InterPro" id="IPR000182">
    <property type="entry name" value="GNAT_dom"/>
</dbReference>
<dbReference type="CDD" id="cd04301">
    <property type="entry name" value="NAT_SF"/>
    <property type="match status" value="1"/>
</dbReference>
<evidence type="ECO:0000259" key="1">
    <source>
        <dbReference type="PROSITE" id="PS51186"/>
    </source>
</evidence>
<comment type="caution">
    <text evidence="2">The sequence shown here is derived from an EMBL/GenBank/DDBJ whole genome shotgun (WGS) entry which is preliminary data.</text>
</comment>
<dbReference type="Gene3D" id="3.40.630.30">
    <property type="match status" value="1"/>
</dbReference>
<dbReference type="AlphaFoldDB" id="A0A327QCF5"/>
<dbReference type="Pfam" id="PF00583">
    <property type="entry name" value="Acetyltransf_1"/>
    <property type="match status" value="1"/>
</dbReference>
<dbReference type="PROSITE" id="PS51186">
    <property type="entry name" value="GNAT"/>
    <property type="match status" value="1"/>
</dbReference>
<gene>
    <name evidence="2" type="ORF">LX64_03873</name>
</gene>
<dbReference type="InterPro" id="IPR016181">
    <property type="entry name" value="Acyl_CoA_acyltransferase"/>
</dbReference>
<proteinExistence type="predicted"/>
<dbReference type="SUPFAM" id="SSF55729">
    <property type="entry name" value="Acyl-CoA N-acyltransferases (Nat)"/>
    <property type="match status" value="1"/>
</dbReference>
<name>A0A327QCF5_9BACT</name>
<reference evidence="2 3" key="1">
    <citation type="submission" date="2018-06" db="EMBL/GenBank/DDBJ databases">
        <title>Genomic Encyclopedia of Archaeal and Bacterial Type Strains, Phase II (KMG-II): from individual species to whole genera.</title>
        <authorList>
            <person name="Goeker M."/>
        </authorList>
    </citation>
    <scope>NUCLEOTIDE SEQUENCE [LARGE SCALE GENOMIC DNA]</scope>
    <source>
        <strain evidence="2 3">DSM 23857</strain>
    </source>
</reference>
<dbReference type="RefSeq" id="WP_111599291.1">
    <property type="nucleotide sequence ID" value="NZ_QLLL01000007.1"/>
</dbReference>
<keyword evidence="3" id="KW-1185">Reference proteome</keyword>
<feature type="domain" description="N-acetyltransferase" evidence="1">
    <location>
        <begin position="85"/>
        <end position="215"/>
    </location>
</feature>
<dbReference type="EMBL" id="QLLL01000007">
    <property type="protein sequence ID" value="RAJ01655.1"/>
    <property type="molecule type" value="Genomic_DNA"/>
</dbReference>
<organism evidence="2 3">
    <name type="scientific">Chitinophaga skermanii</name>
    <dbReference type="NCBI Taxonomy" id="331697"/>
    <lineage>
        <taxon>Bacteria</taxon>
        <taxon>Pseudomonadati</taxon>
        <taxon>Bacteroidota</taxon>
        <taxon>Chitinophagia</taxon>
        <taxon>Chitinophagales</taxon>
        <taxon>Chitinophagaceae</taxon>
        <taxon>Chitinophaga</taxon>
    </lineage>
</organism>
<sequence>MTQQQIANITIEKWLTGWALSRHLPLPIPYRSGFKVDVGYKEQIARYVFPALHRDFFDLANTIEQPWIHLKVCAPPGALKQDLPERWVILPQGYFMHCYHEMPAPRKSLGNEYALLIEKDAATYVVKIMHQQGELAASGRIVLVDDIAVFDQVVTDPQHQRKGLASIVLKELEKIALAEDISEYCLVATDEGKLLYESLGWEMRAYYTSVVITGE</sequence>
<protein>
    <submittedName>
        <fullName evidence="2">Acetyltransferase (GNAT) family protein</fullName>
    </submittedName>
</protein>
<keyword evidence="2" id="KW-0808">Transferase</keyword>
<dbReference type="OrthoDB" id="4966223at2"/>
<dbReference type="GO" id="GO:0016747">
    <property type="term" value="F:acyltransferase activity, transferring groups other than amino-acyl groups"/>
    <property type="evidence" value="ECO:0007669"/>
    <property type="project" value="InterPro"/>
</dbReference>
<accession>A0A327QCF5</accession>
<evidence type="ECO:0000313" key="3">
    <source>
        <dbReference type="Proteomes" id="UP000249547"/>
    </source>
</evidence>
<dbReference type="Proteomes" id="UP000249547">
    <property type="component" value="Unassembled WGS sequence"/>
</dbReference>
<evidence type="ECO:0000313" key="2">
    <source>
        <dbReference type="EMBL" id="RAJ01655.1"/>
    </source>
</evidence>